<dbReference type="GO" id="GO:0042171">
    <property type="term" value="F:lysophosphatidic acid acyltransferase activity"/>
    <property type="evidence" value="ECO:0007669"/>
    <property type="project" value="TreeGrafter"/>
</dbReference>
<protein>
    <submittedName>
        <fullName evidence="2">Uncharacterized protein</fullName>
    </submittedName>
</protein>
<dbReference type="GO" id="GO:0055088">
    <property type="term" value="P:lipid homeostasis"/>
    <property type="evidence" value="ECO:0007669"/>
    <property type="project" value="TreeGrafter"/>
</dbReference>
<comment type="similarity">
    <text evidence="1">Belongs to the peptidase S33 family. ABHD4/ABHD5 subfamily.</text>
</comment>
<organism evidence="2 3">
    <name type="scientific">Aromia moschata</name>
    <dbReference type="NCBI Taxonomy" id="1265417"/>
    <lineage>
        <taxon>Eukaryota</taxon>
        <taxon>Metazoa</taxon>
        <taxon>Ecdysozoa</taxon>
        <taxon>Arthropoda</taxon>
        <taxon>Hexapoda</taxon>
        <taxon>Insecta</taxon>
        <taxon>Pterygota</taxon>
        <taxon>Neoptera</taxon>
        <taxon>Endopterygota</taxon>
        <taxon>Coleoptera</taxon>
        <taxon>Polyphaga</taxon>
        <taxon>Cucujiformia</taxon>
        <taxon>Chrysomeloidea</taxon>
        <taxon>Cerambycidae</taxon>
        <taxon>Cerambycinae</taxon>
        <taxon>Callichromatini</taxon>
        <taxon>Aromia</taxon>
    </lineage>
</organism>
<dbReference type="PANTHER" id="PTHR42886">
    <property type="entry name" value="RE40534P-RELATED"/>
    <property type="match status" value="1"/>
</dbReference>
<evidence type="ECO:0000313" key="3">
    <source>
        <dbReference type="Proteomes" id="UP001162162"/>
    </source>
</evidence>
<dbReference type="PANTHER" id="PTHR42886:SF29">
    <property type="entry name" value="PUMMELIG, ISOFORM A"/>
    <property type="match status" value="1"/>
</dbReference>
<dbReference type="GO" id="GO:0052689">
    <property type="term" value="F:carboxylic ester hydrolase activity"/>
    <property type="evidence" value="ECO:0007669"/>
    <property type="project" value="TreeGrafter"/>
</dbReference>
<gene>
    <name evidence="2" type="ORF">NQ318_003856</name>
</gene>
<proteinExistence type="inferred from homology"/>
<dbReference type="GO" id="GO:0006654">
    <property type="term" value="P:phosphatidic acid biosynthetic process"/>
    <property type="evidence" value="ECO:0007669"/>
    <property type="project" value="TreeGrafter"/>
</dbReference>
<evidence type="ECO:0000256" key="1">
    <source>
        <dbReference type="ARBA" id="ARBA00038097"/>
    </source>
</evidence>
<reference evidence="2" key="1">
    <citation type="journal article" date="2023" name="Insect Mol. Biol.">
        <title>Genome sequencing provides insights into the evolution of gene families encoding plant cell wall-degrading enzymes in longhorned beetles.</title>
        <authorList>
            <person name="Shin N.R."/>
            <person name="Okamura Y."/>
            <person name="Kirsch R."/>
            <person name="Pauchet Y."/>
        </authorList>
    </citation>
    <scope>NUCLEOTIDE SEQUENCE</scope>
    <source>
        <strain evidence="2">AMC_N1</strain>
    </source>
</reference>
<keyword evidence="3" id="KW-1185">Reference proteome</keyword>
<accession>A0AAV8Z7P3</accession>
<dbReference type="Proteomes" id="UP001162162">
    <property type="component" value="Unassembled WGS sequence"/>
</dbReference>
<evidence type="ECO:0000313" key="2">
    <source>
        <dbReference type="EMBL" id="KAJ8960137.1"/>
    </source>
</evidence>
<name>A0AAV8Z7P3_9CUCU</name>
<dbReference type="EMBL" id="JAPWTK010000009">
    <property type="protein sequence ID" value="KAJ8960137.1"/>
    <property type="molecule type" value="Genomic_DNA"/>
</dbReference>
<dbReference type="GO" id="GO:0005739">
    <property type="term" value="C:mitochondrion"/>
    <property type="evidence" value="ECO:0007669"/>
    <property type="project" value="TreeGrafter"/>
</dbReference>
<dbReference type="AlphaFoldDB" id="A0AAV8Z7P3"/>
<dbReference type="GO" id="GO:0005811">
    <property type="term" value="C:lipid droplet"/>
    <property type="evidence" value="ECO:0007669"/>
    <property type="project" value="TreeGrafter"/>
</dbReference>
<comment type="caution">
    <text evidence="2">The sequence shown here is derived from an EMBL/GenBank/DDBJ whole genome shotgun (WGS) entry which is preliminary data.</text>
</comment>
<sequence>MLRPFNPLASVRVAGPFGPWLISTVRPDISRKYAAALNDPTLIRNIYISATHNILAASAFRSMMHGFGWAKNPIVTRIHELNSNIPITLLYGSRSWLDHSVADIVKEKRLHSYFKLQMPAKKREFWVKINFSNPYQPTSTSYIFAAMDTFVECFIQSKSRPRPMVLGHKEGFERDELLKVIPEWVQAYSGTLSKSSHRPSDCPRSLQQWWNQRGWVEGRCSYGLEGCLNGLRVKIGCDTPDQLILAAFGSMKPPTSGQSMLKPA</sequence>